<evidence type="ECO:0000256" key="4">
    <source>
        <dbReference type="SAM" id="MobiDB-lite"/>
    </source>
</evidence>
<dbReference type="PANTHER" id="PTHR12151:SF25">
    <property type="entry name" value="LINALOOL DEHYDRATASE_ISOMERASE DOMAIN-CONTAINING PROTEIN"/>
    <property type="match status" value="1"/>
</dbReference>
<dbReference type="InterPro" id="IPR036249">
    <property type="entry name" value="Thioredoxin-like_sf"/>
</dbReference>
<feature type="region of interest" description="Disordered" evidence="4">
    <location>
        <begin position="175"/>
        <end position="241"/>
    </location>
</feature>
<keyword evidence="2" id="KW-0186">Copper</keyword>
<evidence type="ECO:0000256" key="1">
    <source>
        <dbReference type="ARBA" id="ARBA00010996"/>
    </source>
</evidence>
<dbReference type="Proteomes" id="UP000270261">
    <property type="component" value="Unassembled WGS sequence"/>
</dbReference>
<dbReference type="PANTHER" id="PTHR12151">
    <property type="entry name" value="ELECTRON TRANSPORT PROTIN SCO1/SENC FAMILY MEMBER"/>
    <property type="match status" value="1"/>
</dbReference>
<keyword evidence="3" id="KW-1015">Disulfide bond</keyword>
<name>A0A426FTN2_9BURK</name>
<organism evidence="5 6">
    <name type="scientific">Lautropia dentalis</name>
    <dbReference type="NCBI Taxonomy" id="2490857"/>
    <lineage>
        <taxon>Bacteria</taxon>
        <taxon>Pseudomonadati</taxon>
        <taxon>Pseudomonadota</taxon>
        <taxon>Betaproteobacteria</taxon>
        <taxon>Burkholderiales</taxon>
        <taxon>Burkholderiaceae</taxon>
        <taxon>Lautropia</taxon>
    </lineage>
</organism>
<dbReference type="OrthoDB" id="9790194at2"/>
<keyword evidence="6" id="KW-1185">Reference proteome</keyword>
<feature type="compositionally biased region" description="Low complexity" evidence="4">
    <location>
        <begin position="232"/>
        <end position="241"/>
    </location>
</feature>
<feature type="compositionally biased region" description="Basic and acidic residues" evidence="4">
    <location>
        <begin position="213"/>
        <end position="227"/>
    </location>
</feature>
<feature type="disulfide bond" description="Redox-active" evidence="3">
    <location>
        <begin position="43"/>
        <end position="47"/>
    </location>
</feature>
<comment type="caution">
    <text evidence="5">The sequence shown here is derived from an EMBL/GenBank/DDBJ whole genome shotgun (WGS) entry which is preliminary data.</text>
</comment>
<dbReference type="CDD" id="cd02968">
    <property type="entry name" value="SCO"/>
    <property type="match status" value="1"/>
</dbReference>
<evidence type="ECO:0000256" key="3">
    <source>
        <dbReference type="PIRSR" id="PIRSR603782-2"/>
    </source>
</evidence>
<feature type="binding site" evidence="2">
    <location>
        <position position="138"/>
    </location>
    <ligand>
        <name>Cu cation</name>
        <dbReference type="ChEBI" id="CHEBI:23378"/>
    </ligand>
</feature>
<dbReference type="SUPFAM" id="SSF52833">
    <property type="entry name" value="Thioredoxin-like"/>
    <property type="match status" value="1"/>
</dbReference>
<feature type="binding site" evidence="2">
    <location>
        <position position="47"/>
    </location>
    <ligand>
        <name>Cu cation</name>
        <dbReference type="ChEBI" id="CHEBI:23378"/>
    </ligand>
</feature>
<dbReference type="Gene3D" id="3.40.30.10">
    <property type="entry name" value="Glutaredoxin"/>
    <property type="match status" value="1"/>
</dbReference>
<dbReference type="InterPro" id="IPR003782">
    <property type="entry name" value="SCO1/SenC"/>
</dbReference>
<keyword evidence="2" id="KW-0479">Metal-binding</keyword>
<feature type="compositionally biased region" description="Basic and acidic residues" evidence="4">
    <location>
        <begin position="186"/>
        <end position="204"/>
    </location>
</feature>
<evidence type="ECO:0000313" key="6">
    <source>
        <dbReference type="Proteomes" id="UP000270261"/>
    </source>
</evidence>
<dbReference type="EMBL" id="RRUE01000001">
    <property type="protein sequence ID" value="RRN46036.1"/>
    <property type="molecule type" value="Genomic_DNA"/>
</dbReference>
<comment type="similarity">
    <text evidence="1">Belongs to the SCO1/2 family.</text>
</comment>
<dbReference type="GO" id="GO:0046872">
    <property type="term" value="F:metal ion binding"/>
    <property type="evidence" value="ECO:0007669"/>
    <property type="project" value="UniProtKB-KW"/>
</dbReference>
<dbReference type="AlphaFoldDB" id="A0A426FTN2"/>
<evidence type="ECO:0000256" key="2">
    <source>
        <dbReference type="PIRSR" id="PIRSR603782-1"/>
    </source>
</evidence>
<evidence type="ECO:0000313" key="5">
    <source>
        <dbReference type="EMBL" id="RRN46036.1"/>
    </source>
</evidence>
<feature type="binding site" evidence="2">
    <location>
        <position position="43"/>
    </location>
    <ligand>
        <name>Cu cation</name>
        <dbReference type="ChEBI" id="CHEBI:23378"/>
    </ligand>
</feature>
<reference evidence="5 6" key="1">
    <citation type="submission" date="2018-11" db="EMBL/GenBank/DDBJ databases">
        <title>Genome sequencing of Lautropia sp. KCOM 2505 (= ChDC F240).</title>
        <authorList>
            <person name="Kook J.-K."/>
            <person name="Park S.-N."/>
            <person name="Lim Y.K."/>
        </authorList>
    </citation>
    <scope>NUCLEOTIDE SEQUENCE [LARGE SCALE GENOMIC DNA]</scope>
    <source>
        <strain evidence="5 6">KCOM 2505</strain>
    </source>
</reference>
<sequence length="241" mass="25950">MIAPKQPVMGRRITFDLEDEKGKVTQDSFRDKYLLLAVGYSSCPDICPTTLFEYGEVMKALKNPDAIVPVFVTIDPVNDDAKRLNSYVHFFDERIVGLAGSAQNIRALADQLGATYGYRLDGKKLDKPEKGVPYSVYHSALIYLISPDRRLVDVYDYQLGPEALTQALDEVLGEPAKAGGDAAGGMKHDGNMKDEGGMKHDGSMKHGGGMQDGMKHEGDMKHGDASGDGKPAPAAASGEAA</sequence>
<accession>A0A426FTN2</accession>
<dbReference type="Pfam" id="PF02630">
    <property type="entry name" value="SCO1-SenC"/>
    <property type="match status" value="1"/>
</dbReference>
<protein>
    <submittedName>
        <fullName evidence="5">SCO family protein</fullName>
    </submittedName>
</protein>
<proteinExistence type="inferred from homology"/>
<gene>
    <name evidence="5" type="ORF">EHV23_01885</name>
</gene>